<evidence type="ECO:0000313" key="3">
    <source>
        <dbReference type="Proteomes" id="UP001589738"/>
    </source>
</evidence>
<accession>A0ABV6KRK5</accession>
<sequence>MLLESFSLYLSLVMAIFLFYYAYWEGIRIANSEGKVYGGTFIFTLVSAFIFSGFTYTL</sequence>
<evidence type="ECO:0000313" key="2">
    <source>
        <dbReference type="EMBL" id="MFC0475961.1"/>
    </source>
</evidence>
<dbReference type="Proteomes" id="UP001589738">
    <property type="component" value="Unassembled WGS sequence"/>
</dbReference>
<name>A0ABV6KRK5_9BACI</name>
<organism evidence="2 3">
    <name type="scientific">Robertmurraya beringensis</name>
    <dbReference type="NCBI Taxonomy" id="641660"/>
    <lineage>
        <taxon>Bacteria</taxon>
        <taxon>Bacillati</taxon>
        <taxon>Bacillota</taxon>
        <taxon>Bacilli</taxon>
        <taxon>Bacillales</taxon>
        <taxon>Bacillaceae</taxon>
        <taxon>Robertmurraya</taxon>
    </lineage>
</organism>
<reference evidence="2 3" key="1">
    <citation type="submission" date="2024-09" db="EMBL/GenBank/DDBJ databases">
        <authorList>
            <person name="Sun Q."/>
            <person name="Mori K."/>
        </authorList>
    </citation>
    <scope>NUCLEOTIDE SEQUENCE [LARGE SCALE GENOMIC DNA]</scope>
    <source>
        <strain evidence="2 3">CGMCC 1.9126</strain>
    </source>
</reference>
<keyword evidence="1" id="KW-1133">Transmembrane helix</keyword>
<keyword evidence="1" id="KW-0472">Membrane</keyword>
<gene>
    <name evidence="2" type="ORF">ACFFHF_11995</name>
</gene>
<keyword evidence="1" id="KW-0812">Transmembrane</keyword>
<feature type="transmembrane region" description="Helical" evidence="1">
    <location>
        <begin position="6"/>
        <end position="24"/>
    </location>
</feature>
<keyword evidence="3" id="KW-1185">Reference proteome</keyword>
<evidence type="ECO:0000256" key="1">
    <source>
        <dbReference type="SAM" id="Phobius"/>
    </source>
</evidence>
<dbReference type="RefSeq" id="WP_340904993.1">
    <property type="nucleotide sequence ID" value="NZ_JBHLUU010000068.1"/>
</dbReference>
<comment type="caution">
    <text evidence="2">The sequence shown here is derived from an EMBL/GenBank/DDBJ whole genome shotgun (WGS) entry which is preliminary data.</text>
</comment>
<feature type="transmembrane region" description="Helical" evidence="1">
    <location>
        <begin position="36"/>
        <end position="56"/>
    </location>
</feature>
<dbReference type="EMBL" id="JBHLUU010000068">
    <property type="protein sequence ID" value="MFC0475961.1"/>
    <property type="molecule type" value="Genomic_DNA"/>
</dbReference>
<protein>
    <submittedName>
        <fullName evidence="2">Uncharacterized protein</fullName>
    </submittedName>
</protein>
<proteinExistence type="predicted"/>